<organism evidence="2 3">
    <name type="scientific">Oryzias sinensis</name>
    <name type="common">Chinese medaka</name>
    <dbReference type="NCBI Taxonomy" id="183150"/>
    <lineage>
        <taxon>Eukaryota</taxon>
        <taxon>Metazoa</taxon>
        <taxon>Chordata</taxon>
        <taxon>Craniata</taxon>
        <taxon>Vertebrata</taxon>
        <taxon>Euteleostomi</taxon>
        <taxon>Actinopterygii</taxon>
        <taxon>Neopterygii</taxon>
        <taxon>Teleostei</taxon>
        <taxon>Neoteleostei</taxon>
        <taxon>Acanthomorphata</taxon>
        <taxon>Ovalentaria</taxon>
        <taxon>Atherinomorphae</taxon>
        <taxon>Beloniformes</taxon>
        <taxon>Adrianichthyidae</taxon>
        <taxon>Oryziinae</taxon>
        <taxon>Oryzias</taxon>
    </lineage>
</organism>
<dbReference type="SUPFAM" id="SSF55909">
    <property type="entry name" value="Pentein"/>
    <property type="match status" value="1"/>
</dbReference>
<dbReference type="Proteomes" id="UP000694383">
    <property type="component" value="Unplaced"/>
</dbReference>
<reference evidence="2" key="2">
    <citation type="submission" date="2025-09" db="UniProtKB">
        <authorList>
            <consortium name="Ensembl"/>
        </authorList>
    </citation>
    <scope>IDENTIFICATION</scope>
</reference>
<dbReference type="AlphaFoldDB" id="A0A8C7X6W4"/>
<name>A0A8C7X6W4_9TELE</name>
<protein>
    <recommendedName>
        <fullName evidence="4">Eukaryotic translation initiation factor 6</fullName>
    </recommendedName>
</protein>
<sequence>MAVRASFEKNNEVGCFAKLTNTYCLVAIGGNQLRVGFGCRELPIPAESTSRGEKHDAGGGVNLSQNGGSAHVSVRVQTSAVLNTSCLRDKRVSEIFDFP</sequence>
<proteinExistence type="predicted"/>
<dbReference type="Ensembl" id="ENSOSIT00000009516.1">
    <property type="protein sequence ID" value="ENSOSIP00000008932.1"/>
    <property type="gene ID" value="ENSOSIG00000005708.1"/>
</dbReference>
<accession>A0A8C7X6W4</accession>
<keyword evidence="3" id="KW-1185">Reference proteome</keyword>
<evidence type="ECO:0008006" key="4">
    <source>
        <dbReference type="Google" id="ProtNLM"/>
    </source>
</evidence>
<dbReference type="GeneTree" id="ENSGT00970000195268"/>
<feature type="region of interest" description="Disordered" evidence="1">
    <location>
        <begin position="47"/>
        <end position="67"/>
    </location>
</feature>
<evidence type="ECO:0000313" key="3">
    <source>
        <dbReference type="Proteomes" id="UP000694383"/>
    </source>
</evidence>
<dbReference type="Gene3D" id="3.75.10.10">
    <property type="entry name" value="L-arginine/glycine Amidinotransferase, Chain A"/>
    <property type="match status" value="1"/>
</dbReference>
<evidence type="ECO:0000256" key="1">
    <source>
        <dbReference type="SAM" id="MobiDB-lite"/>
    </source>
</evidence>
<evidence type="ECO:0000313" key="2">
    <source>
        <dbReference type="Ensembl" id="ENSOSIP00000008932.1"/>
    </source>
</evidence>
<reference evidence="2" key="1">
    <citation type="submission" date="2025-08" db="UniProtKB">
        <authorList>
            <consortium name="Ensembl"/>
        </authorList>
    </citation>
    <scope>IDENTIFICATION</scope>
</reference>